<dbReference type="AlphaFoldDB" id="A0A9D9EMV1"/>
<evidence type="ECO:0000313" key="7">
    <source>
        <dbReference type="EMBL" id="MBO8448059.1"/>
    </source>
</evidence>
<name>A0A9D9EMV1_9BACT</name>
<dbReference type="GO" id="GO:0005886">
    <property type="term" value="C:plasma membrane"/>
    <property type="evidence" value="ECO:0007669"/>
    <property type="project" value="TreeGrafter"/>
</dbReference>
<reference evidence="7" key="1">
    <citation type="submission" date="2020-10" db="EMBL/GenBank/DDBJ databases">
        <authorList>
            <person name="Gilroy R."/>
        </authorList>
    </citation>
    <scope>NUCLEOTIDE SEQUENCE</scope>
    <source>
        <strain evidence="7">20514</strain>
    </source>
</reference>
<evidence type="ECO:0000313" key="8">
    <source>
        <dbReference type="Proteomes" id="UP000810252"/>
    </source>
</evidence>
<evidence type="ECO:0000256" key="4">
    <source>
        <dbReference type="ARBA" id="ARBA00023004"/>
    </source>
</evidence>
<protein>
    <submittedName>
        <fullName evidence="7">4Fe-4S dicluster domain-containing protein</fullName>
    </submittedName>
</protein>
<dbReference type="PANTHER" id="PTHR43255:SF1">
    <property type="entry name" value="IRON-SULFUR-BINDING OXIDOREDUCTASE FADF-RELATED"/>
    <property type="match status" value="1"/>
</dbReference>
<evidence type="ECO:0000256" key="2">
    <source>
        <dbReference type="ARBA" id="ARBA00022723"/>
    </source>
</evidence>
<feature type="domain" description="4Fe-4S ferredoxin-type" evidence="6">
    <location>
        <begin position="10"/>
        <end position="42"/>
    </location>
</feature>
<proteinExistence type="predicted"/>
<dbReference type="PROSITE" id="PS51379">
    <property type="entry name" value="4FE4S_FER_2"/>
    <property type="match status" value="1"/>
</dbReference>
<dbReference type="Pfam" id="PF13183">
    <property type="entry name" value="Fer4_8"/>
    <property type="match status" value="1"/>
</dbReference>
<dbReference type="PROSITE" id="PS00198">
    <property type="entry name" value="4FE4S_FER_1"/>
    <property type="match status" value="1"/>
</dbReference>
<keyword evidence="4" id="KW-0408">Iron</keyword>
<dbReference type="GO" id="GO:0051539">
    <property type="term" value="F:4 iron, 4 sulfur cluster binding"/>
    <property type="evidence" value="ECO:0007669"/>
    <property type="project" value="UniProtKB-KW"/>
</dbReference>
<keyword evidence="5" id="KW-0411">Iron-sulfur</keyword>
<gene>
    <name evidence="7" type="ORF">IAC29_02165</name>
</gene>
<dbReference type="EMBL" id="JADIMQ010000032">
    <property type="protein sequence ID" value="MBO8448059.1"/>
    <property type="molecule type" value="Genomic_DNA"/>
</dbReference>
<dbReference type="InterPro" id="IPR017900">
    <property type="entry name" value="4Fe4S_Fe_S_CS"/>
</dbReference>
<dbReference type="SUPFAM" id="SSF46548">
    <property type="entry name" value="alpha-helical ferredoxin"/>
    <property type="match status" value="1"/>
</dbReference>
<evidence type="ECO:0000256" key="3">
    <source>
        <dbReference type="ARBA" id="ARBA00023002"/>
    </source>
</evidence>
<organism evidence="7 8">
    <name type="scientific">Candidatus Cryptobacteroides merdigallinarum</name>
    <dbReference type="NCBI Taxonomy" id="2840770"/>
    <lineage>
        <taxon>Bacteria</taxon>
        <taxon>Pseudomonadati</taxon>
        <taxon>Bacteroidota</taxon>
        <taxon>Bacteroidia</taxon>
        <taxon>Bacteroidales</taxon>
        <taxon>Candidatus Cryptobacteroides</taxon>
    </lineage>
</organism>
<reference evidence="7" key="2">
    <citation type="journal article" date="2021" name="PeerJ">
        <title>Extensive microbial diversity within the chicken gut microbiome revealed by metagenomics and culture.</title>
        <authorList>
            <person name="Gilroy R."/>
            <person name="Ravi A."/>
            <person name="Getino M."/>
            <person name="Pursley I."/>
            <person name="Horton D.L."/>
            <person name="Alikhan N.F."/>
            <person name="Baker D."/>
            <person name="Gharbi K."/>
            <person name="Hall N."/>
            <person name="Watson M."/>
            <person name="Adriaenssens E.M."/>
            <person name="Foster-Nyarko E."/>
            <person name="Jarju S."/>
            <person name="Secka A."/>
            <person name="Antonio M."/>
            <person name="Oren A."/>
            <person name="Chaudhuri R.R."/>
            <person name="La Ragione R."/>
            <person name="Hildebrand F."/>
            <person name="Pallen M.J."/>
        </authorList>
    </citation>
    <scope>NUCLEOTIDE SEQUENCE</scope>
    <source>
        <strain evidence="7">20514</strain>
    </source>
</reference>
<evidence type="ECO:0000259" key="6">
    <source>
        <dbReference type="PROSITE" id="PS51379"/>
    </source>
</evidence>
<sequence>MGKLYDELLKDYRVKEGLKTCINCGTCTAICPAAEFYRYDPRKIMDIVQSRDEEEIEKLLKSEYIWYCGECMSCVTRCPRKNGPGLVIMALRNLSAKLGYFVCSEKGRQLYPLTRLLTGNILNYGYCVYPDSFKWEDHKESGPVWKWHLEHIEDTMARVGANFRGKGTGVLRKIPQESLDELKSIFDVTGGTERIETVEKFSREKAAEMGMDMDEYFRETFEHSSPGHLNDGD</sequence>
<dbReference type="InterPro" id="IPR017896">
    <property type="entry name" value="4Fe4S_Fe-S-bd"/>
</dbReference>
<dbReference type="InterPro" id="IPR051460">
    <property type="entry name" value="HdrC_iron-sulfur_subunit"/>
</dbReference>
<accession>A0A9D9EMV1</accession>
<dbReference type="Proteomes" id="UP000810252">
    <property type="component" value="Unassembled WGS sequence"/>
</dbReference>
<keyword evidence="2" id="KW-0479">Metal-binding</keyword>
<dbReference type="PANTHER" id="PTHR43255">
    <property type="entry name" value="IRON-SULFUR-BINDING OXIDOREDUCTASE FADF-RELATED-RELATED"/>
    <property type="match status" value="1"/>
</dbReference>
<keyword evidence="1" id="KW-0004">4Fe-4S</keyword>
<dbReference type="InterPro" id="IPR009051">
    <property type="entry name" value="Helical_ferredxn"/>
</dbReference>
<keyword evidence="3" id="KW-0560">Oxidoreductase</keyword>
<dbReference type="GO" id="GO:0046872">
    <property type="term" value="F:metal ion binding"/>
    <property type="evidence" value="ECO:0007669"/>
    <property type="project" value="UniProtKB-KW"/>
</dbReference>
<evidence type="ECO:0000256" key="5">
    <source>
        <dbReference type="ARBA" id="ARBA00023014"/>
    </source>
</evidence>
<comment type="caution">
    <text evidence="7">The sequence shown here is derived from an EMBL/GenBank/DDBJ whole genome shotgun (WGS) entry which is preliminary data.</text>
</comment>
<dbReference type="GO" id="GO:0016491">
    <property type="term" value="F:oxidoreductase activity"/>
    <property type="evidence" value="ECO:0007669"/>
    <property type="project" value="UniProtKB-KW"/>
</dbReference>
<evidence type="ECO:0000256" key="1">
    <source>
        <dbReference type="ARBA" id="ARBA00022485"/>
    </source>
</evidence>
<dbReference type="Gene3D" id="1.10.1060.10">
    <property type="entry name" value="Alpha-helical ferredoxin"/>
    <property type="match status" value="1"/>
</dbReference>